<dbReference type="NCBIfam" id="TIGR00756">
    <property type="entry name" value="PPR"/>
    <property type="match status" value="1"/>
</dbReference>
<protein>
    <recommendedName>
        <fullName evidence="5">Pentatricopeptide repeat-containing protein</fullName>
    </recommendedName>
</protein>
<keyword evidence="1" id="KW-0677">Repeat</keyword>
<dbReference type="GO" id="GO:0009451">
    <property type="term" value="P:RNA modification"/>
    <property type="evidence" value="ECO:0007669"/>
    <property type="project" value="InterPro"/>
</dbReference>
<dbReference type="PROSITE" id="PS51375">
    <property type="entry name" value="PPR"/>
    <property type="match status" value="1"/>
</dbReference>
<evidence type="ECO:0000313" key="4">
    <source>
        <dbReference type="Proteomes" id="UP000436088"/>
    </source>
</evidence>
<comment type="caution">
    <text evidence="3">The sequence shown here is derived from an EMBL/GenBank/DDBJ whole genome shotgun (WGS) entry which is preliminary data.</text>
</comment>
<name>A0A6A2WK20_HIBSY</name>
<dbReference type="InterPro" id="IPR046960">
    <property type="entry name" value="PPR_At4g14850-like_plant"/>
</dbReference>
<dbReference type="PANTHER" id="PTHR47926">
    <property type="entry name" value="PENTATRICOPEPTIDE REPEAT-CONTAINING PROTEIN"/>
    <property type="match status" value="1"/>
</dbReference>
<evidence type="ECO:0000256" key="1">
    <source>
        <dbReference type="ARBA" id="ARBA00022737"/>
    </source>
</evidence>
<organism evidence="3 4">
    <name type="scientific">Hibiscus syriacus</name>
    <name type="common">Rose of Sharon</name>
    <dbReference type="NCBI Taxonomy" id="106335"/>
    <lineage>
        <taxon>Eukaryota</taxon>
        <taxon>Viridiplantae</taxon>
        <taxon>Streptophyta</taxon>
        <taxon>Embryophyta</taxon>
        <taxon>Tracheophyta</taxon>
        <taxon>Spermatophyta</taxon>
        <taxon>Magnoliopsida</taxon>
        <taxon>eudicotyledons</taxon>
        <taxon>Gunneridae</taxon>
        <taxon>Pentapetalae</taxon>
        <taxon>rosids</taxon>
        <taxon>malvids</taxon>
        <taxon>Malvales</taxon>
        <taxon>Malvaceae</taxon>
        <taxon>Malvoideae</taxon>
        <taxon>Hibiscus</taxon>
    </lineage>
</organism>
<gene>
    <name evidence="3" type="ORF">F3Y22_tig00116965pilonHSYRG00646</name>
</gene>
<dbReference type="InterPro" id="IPR011990">
    <property type="entry name" value="TPR-like_helical_dom_sf"/>
</dbReference>
<dbReference type="Pfam" id="PF13041">
    <property type="entry name" value="PPR_2"/>
    <property type="match status" value="1"/>
</dbReference>
<accession>A0A6A2WK20</accession>
<reference evidence="3" key="1">
    <citation type="submission" date="2019-09" db="EMBL/GenBank/DDBJ databases">
        <title>Draft genome information of white flower Hibiscus syriacus.</title>
        <authorList>
            <person name="Kim Y.-M."/>
        </authorList>
    </citation>
    <scope>NUCLEOTIDE SEQUENCE [LARGE SCALE GENOMIC DNA]</scope>
    <source>
        <strain evidence="3">YM2019G1</strain>
    </source>
</reference>
<dbReference type="EMBL" id="VEPZ02001739">
    <property type="protein sequence ID" value="KAE8659011.1"/>
    <property type="molecule type" value="Genomic_DNA"/>
</dbReference>
<proteinExistence type="predicted"/>
<dbReference type="PANTHER" id="PTHR47926:SF533">
    <property type="entry name" value="DYW DOMAIN-CONTAINING PROTEIN"/>
    <property type="match status" value="1"/>
</dbReference>
<keyword evidence="4" id="KW-1185">Reference proteome</keyword>
<dbReference type="GO" id="GO:0003723">
    <property type="term" value="F:RNA binding"/>
    <property type="evidence" value="ECO:0007669"/>
    <property type="project" value="InterPro"/>
</dbReference>
<evidence type="ECO:0000313" key="3">
    <source>
        <dbReference type="EMBL" id="KAE8659011.1"/>
    </source>
</evidence>
<dbReference type="AlphaFoldDB" id="A0A6A2WK20"/>
<evidence type="ECO:0008006" key="5">
    <source>
        <dbReference type="Google" id="ProtNLM"/>
    </source>
</evidence>
<dbReference type="Gene3D" id="1.25.40.10">
    <property type="entry name" value="Tetratricopeptide repeat domain"/>
    <property type="match status" value="1"/>
</dbReference>
<dbReference type="InterPro" id="IPR002885">
    <property type="entry name" value="PPR_rpt"/>
</dbReference>
<feature type="repeat" description="PPR" evidence="2">
    <location>
        <begin position="5"/>
        <end position="39"/>
    </location>
</feature>
<sequence>MEEVDIVSWNSLISGCCKSGHEDLTLKQFDQMRLAGYSPDEFTLSNLIAVCTNLRNLDKQISALCVKMGFISNSIVSTTVIDLSSKCNALEDSVRLFEEVELRDSLVCDSMVSSYARHGFQEDAY</sequence>
<dbReference type="Proteomes" id="UP000436088">
    <property type="component" value="Unassembled WGS sequence"/>
</dbReference>
<evidence type="ECO:0000256" key="2">
    <source>
        <dbReference type="PROSITE-ProRule" id="PRU00708"/>
    </source>
</evidence>